<comment type="caution">
    <text evidence="9">The sequence shown here is derived from an EMBL/GenBank/DDBJ whole genome shotgun (WGS) entry which is preliminary data.</text>
</comment>
<evidence type="ECO:0000256" key="2">
    <source>
        <dbReference type="ARBA" id="ARBA00007520"/>
    </source>
</evidence>
<dbReference type="GO" id="GO:0022857">
    <property type="term" value="F:transmembrane transporter activity"/>
    <property type="evidence" value="ECO:0007669"/>
    <property type="project" value="InterPro"/>
</dbReference>
<evidence type="ECO:0000259" key="8">
    <source>
        <dbReference type="PROSITE" id="PS50850"/>
    </source>
</evidence>
<feature type="compositionally biased region" description="Basic and acidic residues" evidence="6">
    <location>
        <begin position="30"/>
        <end position="45"/>
    </location>
</feature>
<dbReference type="GeneID" id="89972910"/>
<evidence type="ECO:0000256" key="6">
    <source>
        <dbReference type="SAM" id="MobiDB-lite"/>
    </source>
</evidence>
<dbReference type="PROSITE" id="PS50850">
    <property type="entry name" value="MFS"/>
    <property type="match status" value="1"/>
</dbReference>
<dbReference type="Pfam" id="PF07690">
    <property type="entry name" value="MFS_1"/>
    <property type="match status" value="1"/>
</dbReference>
<feature type="domain" description="Major facilitator superfamily (MFS) profile" evidence="8">
    <location>
        <begin position="59"/>
        <end position="551"/>
    </location>
</feature>
<feature type="transmembrane region" description="Helical" evidence="7">
    <location>
        <begin position="153"/>
        <end position="174"/>
    </location>
</feature>
<keyword evidence="3 7" id="KW-0812">Transmembrane</keyword>
<dbReference type="EMBL" id="JAVRRD010000002">
    <property type="protein sequence ID" value="KAK5062659.1"/>
    <property type="molecule type" value="Genomic_DNA"/>
</dbReference>
<organism evidence="9 10">
    <name type="scientific">Exophiala bonariae</name>
    <dbReference type="NCBI Taxonomy" id="1690606"/>
    <lineage>
        <taxon>Eukaryota</taxon>
        <taxon>Fungi</taxon>
        <taxon>Dikarya</taxon>
        <taxon>Ascomycota</taxon>
        <taxon>Pezizomycotina</taxon>
        <taxon>Eurotiomycetes</taxon>
        <taxon>Chaetothyriomycetidae</taxon>
        <taxon>Chaetothyriales</taxon>
        <taxon>Herpotrichiellaceae</taxon>
        <taxon>Exophiala</taxon>
    </lineage>
</organism>
<dbReference type="PANTHER" id="PTHR23501:SF158">
    <property type="entry name" value="TRANSPORTER, PUTATIVE (AFU_ORTHOLOGUE AFUA_5G14490)-RELATED"/>
    <property type="match status" value="1"/>
</dbReference>
<dbReference type="InterPro" id="IPR036259">
    <property type="entry name" value="MFS_trans_sf"/>
</dbReference>
<protein>
    <recommendedName>
        <fullName evidence="8">Major facilitator superfamily (MFS) profile domain-containing protein</fullName>
    </recommendedName>
</protein>
<name>A0AAV9NRA2_9EURO</name>
<dbReference type="InterPro" id="IPR020846">
    <property type="entry name" value="MFS_dom"/>
</dbReference>
<keyword evidence="4 7" id="KW-1133">Transmembrane helix</keyword>
<feature type="region of interest" description="Disordered" evidence="6">
    <location>
        <begin position="27"/>
        <end position="50"/>
    </location>
</feature>
<accession>A0AAV9NRA2</accession>
<dbReference type="RefSeq" id="XP_064710931.1">
    <property type="nucleotide sequence ID" value="XM_064848307.1"/>
</dbReference>
<feature type="transmembrane region" description="Helical" evidence="7">
    <location>
        <begin position="93"/>
        <end position="112"/>
    </location>
</feature>
<dbReference type="InterPro" id="IPR011701">
    <property type="entry name" value="MFS"/>
</dbReference>
<evidence type="ECO:0000313" key="10">
    <source>
        <dbReference type="Proteomes" id="UP001358417"/>
    </source>
</evidence>
<dbReference type="Gene3D" id="1.20.1250.20">
    <property type="entry name" value="MFS general substrate transporter like domains"/>
    <property type="match status" value="1"/>
</dbReference>
<keyword evidence="5 7" id="KW-0472">Membrane</keyword>
<dbReference type="SUPFAM" id="SSF103473">
    <property type="entry name" value="MFS general substrate transporter"/>
    <property type="match status" value="2"/>
</dbReference>
<proteinExistence type="inferred from homology"/>
<dbReference type="PANTHER" id="PTHR23501">
    <property type="entry name" value="MAJOR FACILITATOR SUPERFAMILY"/>
    <property type="match status" value="1"/>
</dbReference>
<feature type="transmembrane region" description="Helical" evidence="7">
    <location>
        <begin position="382"/>
        <end position="403"/>
    </location>
</feature>
<evidence type="ECO:0000256" key="5">
    <source>
        <dbReference type="ARBA" id="ARBA00023136"/>
    </source>
</evidence>
<dbReference type="Proteomes" id="UP001358417">
    <property type="component" value="Unassembled WGS sequence"/>
</dbReference>
<dbReference type="FunFam" id="1.20.1720.10:FF:000014">
    <property type="entry name" value="MFS drug transporter, putative"/>
    <property type="match status" value="1"/>
</dbReference>
<comment type="similarity">
    <text evidence="2">Belongs to the major facilitator superfamily. TCR/Tet family.</text>
</comment>
<feature type="transmembrane region" description="Helical" evidence="7">
    <location>
        <begin position="448"/>
        <end position="469"/>
    </location>
</feature>
<feature type="transmembrane region" description="Helical" evidence="7">
    <location>
        <begin position="181"/>
        <end position="200"/>
    </location>
</feature>
<dbReference type="GO" id="GO:0005886">
    <property type="term" value="C:plasma membrane"/>
    <property type="evidence" value="ECO:0007669"/>
    <property type="project" value="TreeGrafter"/>
</dbReference>
<feature type="transmembrane region" description="Helical" evidence="7">
    <location>
        <begin position="319"/>
        <end position="339"/>
    </location>
</feature>
<feature type="transmembrane region" description="Helical" evidence="7">
    <location>
        <begin position="59"/>
        <end position="81"/>
    </location>
</feature>
<evidence type="ECO:0000256" key="1">
    <source>
        <dbReference type="ARBA" id="ARBA00004141"/>
    </source>
</evidence>
<feature type="transmembrane region" description="Helical" evidence="7">
    <location>
        <begin position="351"/>
        <end position="375"/>
    </location>
</feature>
<evidence type="ECO:0000256" key="3">
    <source>
        <dbReference type="ARBA" id="ARBA00022692"/>
    </source>
</evidence>
<feature type="transmembrane region" description="Helical" evidence="7">
    <location>
        <begin position="279"/>
        <end position="298"/>
    </location>
</feature>
<feature type="transmembrane region" description="Helical" evidence="7">
    <location>
        <begin position="212"/>
        <end position="235"/>
    </location>
</feature>
<keyword evidence="10" id="KW-1185">Reference proteome</keyword>
<evidence type="ECO:0000313" key="9">
    <source>
        <dbReference type="EMBL" id="KAK5062659.1"/>
    </source>
</evidence>
<dbReference type="AlphaFoldDB" id="A0AAV9NRA2"/>
<feature type="transmembrane region" description="Helical" evidence="7">
    <location>
        <begin position="528"/>
        <end position="546"/>
    </location>
</feature>
<comment type="subcellular location">
    <subcellularLocation>
        <location evidence="1">Membrane</location>
        <topology evidence="1">Multi-pass membrane protein</topology>
    </subcellularLocation>
</comment>
<feature type="transmembrane region" description="Helical" evidence="7">
    <location>
        <begin position="409"/>
        <end position="427"/>
    </location>
</feature>
<dbReference type="PRINTS" id="PR01036">
    <property type="entry name" value="TCRTETB"/>
</dbReference>
<feature type="transmembrane region" description="Helical" evidence="7">
    <location>
        <begin position="124"/>
        <end position="147"/>
    </location>
</feature>
<evidence type="ECO:0000256" key="7">
    <source>
        <dbReference type="SAM" id="Phobius"/>
    </source>
</evidence>
<feature type="transmembrane region" description="Helical" evidence="7">
    <location>
        <begin position="247"/>
        <end position="267"/>
    </location>
</feature>
<reference evidence="9 10" key="1">
    <citation type="submission" date="2023-08" db="EMBL/GenBank/DDBJ databases">
        <title>Black Yeasts Isolated from many extreme environments.</title>
        <authorList>
            <person name="Coleine C."/>
            <person name="Stajich J.E."/>
            <person name="Selbmann L."/>
        </authorList>
    </citation>
    <scope>NUCLEOTIDE SEQUENCE [LARGE SCALE GENOMIC DNA]</scope>
    <source>
        <strain evidence="9 10">CCFEE 5792</strain>
    </source>
</reference>
<evidence type="ECO:0000256" key="4">
    <source>
        <dbReference type="ARBA" id="ARBA00022989"/>
    </source>
</evidence>
<dbReference type="Gene3D" id="1.20.1720.10">
    <property type="entry name" value="Multidrug resistance protein D"/>
    <property type="match status" value="1"/>
</dbReference>
<gene>
    <name evidence="9" type="ORF">LTR84_004732</name>
</gene>
<sequence length="564" mass="59919">MASIVTPVAGSTIDSIDMITMPSVVGVPTKDSEMKRPGSSDEERPQPAQPRSTLKMFSIMTALFAATFISALNTTIVATAIPTICADLNSAAGYSWIGAAYVIATTAVGPVWTKLSDIWGRKPILLLTVALYFASSTLCALSTSMAMLITGRALQGVSGGGVGSLVSVVISDLFSMRTRPLFLGLLQVTWAVAGGLGPVLGGAFAQKSLWRFIFWINLPVCGVAFSLLLIFLDVHNPKTKFVDGIKAIDWAGSLSLIGLMVMVLLGLNFGGTTFPWGSPQVICLVIFGCLVAGLFLFNEGRFARHPIMPLGLFRQKSNTACLLIVFIQHFVLTAAEYYLPLYFQAAKGASPLYSGVLLLPLIMIEAATATASGIFIHHFGRYLNLIWVGVVFMTLGNGLYIYLSAASSIGSIAAFQLVSGFGIGLLFDPPLIALQALVSQDDVATATATLGFMRGTGVALSIIIGGVLFQNGIQLQSSYLRESGLPINMVQELSGPDAATKIGLISTISDQAQKLVVQQAFAWSLRNLWITCTGIAAMGIFVTALVKQKALAREHVETQTGIKK</sequence>